<dbReference type="InterPro" id="IPR057810">
    <property type="entry name" value="RBD_ZCCHC3_1st"/>
</dbReference>
<sequence length="399" mass="44762">MGTKETQPIKGEVPNPVSQREEIQTAEPEIQKHYLCSTLQSGLGNVDNTAPVNPGSDTPQAAERNRTSTESVQAHGSDPSGSRQSGMNGRERNRSFYNMLRTGGDTNKRKNAVRLVYTGPESDIPDRKFIGRTLLKDFMGFSANDANAFIHFPGTRQFDINFKLPQIIDLFWEIFNRTKRDSIWKNLKLHETRKVTILFKNGRVPPEDILLWLKRHCKVLTPLRMDTDNNGYWSGGWCANVELIVRHNVPHHLPNLLYIGSERGIVFYPGQPRACFKCGSYRHRSIDCAVVRCSLCDGEGHTNKQCEDVKCNLCGHFGHPHRACPECGTFVGLLTSTCLPGHDTDLEMLVVTDNSVAEGSDSNSDSGQVSESEMENERQLSQKWGRGVRVGVNRMTLMS</sequence>
<dbReference type="GO" id="GO:0008270">
    <property type="term" value="F:zinc ion binding"/>
    <property type="evidence" value="ECO:0007669"/>
    <property type="project" value="InterPro"/>
</dbReference>
<dbReference type="InterPro" id="IPR001878">
    <property type="entry name" value="Znf_CCHC"/>
</dbReference>
<feature type="domain" description="CCHC-type" evidence="2">
    <location>
        <begin position="292"/>
        <end position="308"/>
    </location>
</feature>
<feature type="region of interest" description="Disordered" evidence="1">
    <location>
        <begin position="356"/>
        <end position="385"/>
    </location>
</feature>
<dbReference type="Pfam" id="PF23057">
    <property type="entry name" value="RBD_ZCCHC3_1st"/>
    <property type="match status" value="1"/>
</dbReference>
<feature type="region of interest" description="Disordered" evidence="1">
    <location>
        <begin position="1"/>
        <end position="29"/>
    </location>
</feature>
<feature type="compositionally biased region" description="Polar residues" evidence="1">
    <location>
        <begin position="45"/>
        <end position="59"/>
    </location>
</feature>
<dbReference type="Pfam" id="PF23058">
    <property type="entry name" value="RBD_ZCCHC3_2nd"/>
    <property type="match status" value="1"/>
</dbReference>
<dbReference type="PANTHER" id="PTHR22639">
    <property type="entry name" value="GAG-RELATED PROTEIN"/>
    <property type="match status" value="1"/>
</dbReference>
<feature type="compositionally biased region" description="Polar residues" evidence="1">
    <location>
        <begin position="68"/>
        <end position="87"/>
    </location>
</feature>
<organism evidence="3">
    <name type="scientific">Xenopus tropicalis</name>
    <name type="common">Western clawed frog</name>
    <name type="synonym">Silurana tropicalis</name>
    <dbReference type="NCBI Taxonomy" id="8364"/>
    <lineage>
        <taxon>Eukaryota</taxon>
        <taxon>Metazoa</taxon>
        <taxon>Chordata</taxon>
        <taxon>Craniata</taxon>
        <taxon>Vertebrata</taxon>
        <taxon>Euteleostomi</taxon>
        <taxon>Amphibia</taxon>
        <taxon>Batrachia</taxon>
        <taxon>Anura</taxon>
        <taxon>Pipoidea</taxon>
        <taxon>Pipidae</taxon>
        <taxon>Xenopodinae</taxon>
        <taxon>Xenopus</taxon>
        <taxon>Silurana</taxon>
    </lineage>
</organism>
<dbReference type="AlphaFoldDB" id="A0A803KD79"/>
<reference evidence="3" key="2">
    <citation type="submission" date="2021-03" db="UniProtKB">
        <authorList>
            <consortium name="Ensembl"/>
        </authorList>
    </citation>
    <scope>IDENTIFICATION</scope>
</reference>
<feature type="domain" description="CCHC-type" evidence="2">
    <location>
        <begin position="310"/>
        <end position="326"/>
    </location>
</feature>
<dbReference type="GO" id="GO:0002218">
    <property type="term" value="P:activation of innate immune response"/>
    <property type="evidence" value="ECO:0007669"/>
    <property type="project" value="InterPro"/>
</dbReference>
<feature type="compositionally biased region" description="Polar residues" evidence="1">
    <location>
        <begin position="356"/>
        <end position="371"/>
    </location>
</feature>
<accession>A0A803KD79</accession>
<dbReference type="InterPro" id="IPR036875">
    <property type="entry name" value="Znf_CCHC_sf"/>
</dbReference>
<protein>
    <recommendedName>
        <fullName evidence="2">CCHC-type domain-containing protein</fullName>
    </recommendedName>
</protein>
<reference evidence="3" key="1">
    <citation type="journal article" date="2010" name="Science">
        <title>The genome of the Western clawed frog Xenopus tropicalis.</title>
        <authorList>
            <person name="Hellsten U."/>
            <person name="Harland R.M."/>
            <person name="Gilchrist M.J."/>
            <person name="Hendrix D."/>
            <person name="Jurka J."/>
            <person name="Kapitonov V."/>
            <person name="Ovcharenko I."/>
            <person name="Putnam N.H."/>
            <person name="Shu S."/>
            <person name="Taher L."/>
            <person name="Blitz I.L."/>
            <person name="Blumberg B."/>
            <person name="Dichmann D.S."/>
            <person name="Dubchak I."/>
            <person name="Amaya E."/>
            <person name="Detter J.C."/>
            <person name="Fletcher R."/>
            <person name="Gerhard D.S."/>
            <person name="Goodstein D."/>
            <person name="Graves T."/>
            <person name="Grigoriev I.V."/>
            <person name="Grimwood J."/>
            <person name="Kawashima T."/>
            <person name="Lindquist E."/>
            <person name="Lucas S.M."/>
            <person name="Mead P.E."/>
            <person name="Mitros T."/>
            <person name="Ogino H."/>
            <person name="Ohta Y."/>
            <person name="Poliakov A.V."/>
            <person name="Pollet N."/>
            <person name="Robert J."/>
            <person name="Salamov A."/>
            <person name="Sater A.K."/>
            <person name="Schmutz J."/>
            <person name="Terry A."/>
            <person name="Vize P.D."/>
            <person name="Warren W.C."/>
            <person name="Wells D."/>
            <person name="Wills A."/>
            <person name="Wilson R.K."/>
            <person name="Zimmerman L.B."/>
            <person name="Zorn A.M."/>
            <person name="Grainger R."/>
            <person name="Grammer T."/>
            <person name="Khokha M.K."/>
            <person name="Richardson P.M."/>
            <person name="Rokhsar D.S."/>
        </authorList>
    </citation>
    <scope>NUCLEOTIDE SEQUENCE [LARGE SCALE GENOMIC DNA]</scope>
    <source>
        <strain evidence="3">Nigerian</strain>
    </source>
</reference>
<feature type="domain" description="CCHC-type" evidence="2">
    <location>
        <begin position="274"/>
        <end position="290"/>
    </location>
</feature>
<evidence type="ECO:0000256" key="1">
    <source>
        <dbReference type="SAM" id="MobiDB-lite"/>
    </source>
</evidence>
<proteinExistence type="predicted"/>
<evidence type="ECO:0000313" key="3">
    <source>
        <dbReference type="Ensembl" id="ENSXETP00000118376"/>
    </source>
</evidence>
<dbReference type="GO" id="GO:0003723">
    <property type="term" value="F:RNA binding"/>
    <property type="evidence" value="ECO:0007669"/>
    <property type="project" value="InterPro"/>
</dbReference>
<name>A0A803KD79_XENTR</name>
<dbReference type="InterPro" id="IPR042509">
    <property type="entry name" value="ZCCHC3"/>
</dbReference>
<dbReference type="GO" id="GO:0003690">
    <property type="term" value="F:double-stranded DNA binding"/>
    <property type="evidence" value="ECO:0007669"/>
    <property type="project" value="InterPro"/>
</dbReference>
<dbReference type="SMART" id="SM00343">
    <property type="entry name" value="ZnF_C2HC"/>
    <property type="match status" value="3"/>
</dbReference>
<dbReference type="Ensembl" id="ENSXETT00000109920">
    <property type="protein sequence ID" value="ENSXETP00000118376"/>
    <property type="gene ID" value="ENSXETG00000046917"/>
</dbReference>
<dbReference type="InParanoid" id="A0A803KD79"/>
<feature type="region of interest" description="Disordered" evidence="1">
    <location>
        <begin position="45"/>
        <end position="92"/>
    </location>
</feature>
<dbReference type="PANTHER" id="PTHR22639:SF8">
    <property type="match status" value="1"/>
</dbReference>
<dbReference type="SUPFAM" id="SSF57756">
    <property type="entry name" value="Retrovirus zinc finger-like domains"/>
    <property type="match status" value="1"/>
</dbReference>
<dbReference type="GeneTree" id="ENSGT00530000063983"/>
<evidence type="ECO:0000259" key="2">
    <source>
        <dbReference type="SMART" id="SM00343"/>
    </source>
</evidence>
<dbReference type="InterPro" id="IPR057811">
    <property type="entry name" value="RBD_ZCCHC3_2nd"/>
</dbReference>